<sequence>MNTERVKIARKTMVLFFLVDTSGSMLGDKIGSLNDAIRETVPDLKDLSSDNPDAAIKIAALQFNTIVRWLYPQPINSEDFVWNDLQAGGLTCLGGALNELNTKLSKTAFLQEVAGSYAPVIILLSDGEPTDDYKDGLNAIKQNNWFKHAIKIAIAIGNDADKNVLSEFTGNSEAVIEVHNKAALKAIIKFVSVTSSQVNSKSSGVEDTSKQDKIITQVSDYVNTENIEDVDLDEFN</sequence>
<dbReference type="Pfam" id="PF00092">
    <property type="entry name" value="VWA"/>
    <property type="match status" value="1"/>
</dbReference>
<name>A0A3R6F1U3_9BACT</name>
<dbReference type="InterPro" id="IPR002035">
    <property type="entry name" value="VWF_A"/>
</dbReference>
<organism evidence="2 3">
    <name type="scientific">Parabacteroides merdae</name>
    <dbReference type="NCBI Taxonomy" id="46503"/>
    <lineage>
        <taxon>Bacteria</taxon>
        <taxon>Pseudomonadati</taxon>
        <taxon>Bacteroidota</taxon>
        <taxon>Bacteroidia</taxon>
        <taxon>Bacteroidales</taxon>
        <taxon>Tannerellaceae</taxon>
        <taxon>Parabacteroides</taxon>
    </lineage>
</organism>
<dbReference type="SMART" id="SM00327">
    <property type="entry name" value="VWA"/>
    <property type="match status" value="1"/>
</dbReference>
<dbReference type="EMBL" id="QSII01000001">
    <property type="protein sequence ID" value="RHC90332.1"/>
    <property type="molecule type" value="Genomic_DNA"/>
</dbReference>
<dbReference type="PROSITE" id="PS50234">
    <property type="entry name" value="VWFA"/>
    <property type="match status" value="1"/>
</dbReference>
<gene>
    <name evidence="2" type="ORF">DW828_02040</name>
</gene>
<evidence type="ECO:0000313" key="3">
    <source>
        <dbReference type="Proteomes" id="UP000286260"/>
    </source>
</evidence>
<proteinExistence type="predicted"/>
<dbReference type="Proteomes" id="UP000286260">
    <property type="component" value="Unassembled WGS sequence"/>
</dbReference>
<dbReference type="RefSeq" id="WP_122131791.1">
    <property type="nucleotide sequence ID" value="NZ_JAASIN010000038.1"/>
</dbReference>
<evidence type="ECO:0000313" key="2">
    <source>
        <dbReference type="EMBL" id="RHC90332.1"/>
    </source>
</evidence>
<comment type="caution">
    <text evidence="2">The sequence shown here is derived from an EMBL/GenBank/DDBJ whole genome shotgun (WGS) entry which is preliminary data.</text>
</comment>
<dbReference type="Gene3D" id="3.40.50.410">
    <property type="entry name" value="von Willebrand factor, type A domain"/>
    <property type="match status" value="1"/>
</dbReference>
<dbReference type="AlphaFoldDB" id="A0A3R6F1U3"/>
<dbReference type="InterPro" id="IPR036465">
    <property type="entry name" value="vWFA_dom_sf"/>
</dbReference>
<reference evidence="2 3" key="1">
    <citation type="submission" date="2018-08" db="EMBL/GenBank/DDBJ databases">
        <title>A genome reference for cultivated species of the human gut microbiota.</title>
        <authorList>
            <person name="Zou Y."/>
            <person name="Xue W."/>
            <person name="Luo G."/>
        </authorList>
    </citation>
    <scope>NUCLEOTIDE SEQUENCE [LARGE SCALE GENOMIC DNA]</scope>
    <source>
        <strain evidence="2 3">AM34-17</strain>
    </source>
</reference>
<feature type="domain" description="VWFA" evidence="1">
    <location>
        <begin position="14"/>
        <end position="191"/>
    </location>
</feature>
<dbReference type="SUPFAM" id="SSF53300">
    <property type="entry name" value="vWA-like"/>
    <property type="match status" value="1"/>
</dbReference>
<protein>
    <submittedName>
        <fullName evidence="2">VWA domain-containing protein</fullName>
    </submittedName>
</protein>
<evidence type="ECO:0000259" key="1">
    <source>
        <dbReference type="PROSITE" id="PS50234"/>
    </source>
</evidence>
<accession>A0A3R6F1U3</accession>